<dbReference type="GO" id="GO:0000724">
    <property type="term" value="P:double-strand break repair via homologous recombination"/>
    <property type="evidence" value="ECO:0007669"/>
    <property type="project" value="TreeGrafter"/>
</dbReference>
<keyword evidence="4" id="KW-1185">Reference proteome</keyword>
<feature type="compositionally biased region" description="Polar residues" evidence="1">
    <location>
        <begin position="214"/>
        <end position="225"/>
    </location>
</feature>
<dbReference type="Pfam" id="PF14951">
    <property type="entry name" value="DUF4503"/>
    <property type="match status" value="1"/>
</dbReference>
<dbReference type="GO" id="GO:0005654">
    <property type="term" value="C:nucleoplasm"/>
    <property type="evidence" value="ECO:0007669"/>
    <property type="project" value="TreeGrafter"/>
</dbReference>
<dbReference type="Pfam" id="PF14950">
    <property type="entry name" value="DUF4502"/>
    <property type="match status" value="1"/>
</dbReference>
<proteinExistence type="predicted"/>
<dbReference type="Proteomes" id="UP000515159">
    <property type="component" value="Chromosome 2"/>
</dbReference>
<gene>
    <name evidence="5" type="primary">SPIDR</name>
</gene>
<dbReference type="InterPro" id="IPR053054">
    <property type="entry name" value="DNA_repair-scaffolding"/>
</dbReference>
<dbReference type="PANTHER" id="PTHR34347:SF1">
    <property type="entry name" value="DNA REPAIR-SCAFFOLDING PROTEIN"/>
    <property type="match status" value="1"/>
</dbReference>
<dbReference type="AlphaFoldDB" id="A0A6P8Q3L9"/>
<dbReference type="CTD" id="23514"/>
<organism evidence="4 5">
    <name type="scientific">Geotrypetes seraphini</name>
    <name type="common">Gaboon caecilian</name>
    <name type="synonym">Caecilia seraphini</name>
    <dbReference type="NCBI Taxonomy" id="260995"/>
    <lineage>
        <taxon>Eukaryota</taxon>
        <taxon>Metazoa</taxon>
        <taxon>Chordata</taxon>
        <taxon>Craniata</taxon>
        <taxon>Vertebrata</taxon>
        <taxon>Euteleostomi</taxon>
        <taxon>Amphibia</taxon>
        <taxon>Gymnophiona</taxon>
        <taxon>Geotrypetes</taxon>
    </lineage>
</organism>
<dbReference type="InterPro" id="IPR028026">
    <property type="entry name" value="DUF4502"/>
</dbReference>
<dbReference type="PANTHER" id="PTHR34347">
    <property type="entry name" value="DNA REPAIR-SCAFFOLDING PROTEIN SPIDR"/>
    <property type="match status" value="1"/>
</dbReference>
<feature type="region of interest" description="Disordered" evidence="1">
    <location>
        <begin position="211"/>
        <end position="239"/>
    </location>
</feature>
<evidence type="ECO:0000256" key="1">
    <source>
        <dbReference type="SAM" id="MobiDB-lite"/>
    </source>
</evidence>
<dbReference type="FunCoup" id="A0A6P8Q3L9">
    <property type="interactions" value="1932"/>
</dbReference>
<protein>
    <submittedName>
        <fullName evidence="5">DNA repair-scaffolding protein isoform X1</fullName>
    </submittedName>
</protein>
<name>A0A6P8Q3L9_GEOSA</name>
<dbReference type="RefSeq" id="XP_033789605.1">
    <property type="nucleotide sequence ID" value="XM_033933714.1"/>
</dbReference>
<feature type="domain" description="DUF4502" evidence="2">
    <location>
        <begin position="26"/>
        <end position="413"/>
    </location>
</feature>
<evidence type="ECO:0000313" key="5">
    <source>
        <dbReference type="RefSeq" id="XP_033789605.1"/>
    </source>
</evidence>
<dbReference type="GeneID" id="117355328"/>
<accession>A0A6P8Q3L9</accession>
<feature type="domain" description="DUF4503" evidence="3">
    <location>
        <begin position="570"/>
        <end position="957"/>
    </location>
</feature>
<dbReference type="GO" id="GO:0070202">
    <property type="term" value="P:regulation of establishment of protein localization to chromosome"/>
    <property type="evidence" value="ECO:0007669"/>
    <property type="project" value="TreeGrafter"/>
</dbReference>
<dbReference type="OrthoDB" id="1914453at2759"/>
<evidence type="ECO:0000313" key="4">
    <source>
        <dbReference type="Proteomes" id="UP000515159"/>
    </source>
</evidence>
<dbReference type="KEGG" id="gsh:117355328"/>
<evidence type="ECO:0000259" key="2">
    <source>
        <dbReference type="Pfam" id="PF14950"/>
    </source>
</evidence>
<evidence type="ECO:0000259" key="3">
    <source>
        <dbReference type="Pfam" id="PF14951"/>
    </source>
</evidence>
<dbReference type="Gene3D" id="2.40.50.140">
    <property type="entry name" value="Nucleic acid-binding proteins"/>
    <property type="match status" value="1"/>
</dbReference>
<reference evidence="5" key="1">
    <citation type="submission" date="2025-08" db="UniProtKB">
        <authorList>
            <consortium name="RefSeq"/>
        </authorList>
    </citation>
    <scope>IDENTIFICATION</scope>
</reference>
<sequence length="966" mass="107145">MGQSEGVSGARQPGSGEVAEWRVGNRKRSLGGAYALFPDELHVGCKQENSVTAVAASSLSKTWLRCGEGFDSVTTLTNFGGLEKKPQAMQHIIPPLASVPGSSVAGNSIELADIRWSSSDSDLSDVESKTLFSGIQNQNRCSLKTNELCNKYNMLREDTNGEGEPLLIDWDNESVAGDECIPSEKVESALEISDSDSCSSGTSSHLIEEVYQSHKATPTDISEYSSDNDRVDEEDCRDAEVTPHMYIQRALLTDGEELEQSRRRSASDWLKSAEALLQTPQKQAAKTSKTPEDSAKKRKRFLRGGLAERLNRLQNRERSAISFWRHQCMSKYITSSGDKPGVLKLKIVKLHEECSMQVAFCQQLESLSIDVSSRDTASSAETKFMVLFTKETASRLRGAPQDIIYIHPPWQKLVLQDESIPIIMNTYFCQKILSQENLEMKDRTHSPEKFLVERKLPLLAQMFSLNGTKENSNQESAIDQIDPINLNILGNMLTEDNQGQQQLLSQTVCDSLLEVVETQGVSGWKGACVRVVVQRIYFLPSQDNCGNHLQRNASVPSALLPSARLCLLVQDAYGIFSELQLQSASYHAEDFEQYSRRWEGKVCCISGMKILRRTTRGRAPGLFSLIDSLWPPLVPVKVHGQSQNNEELKVTLPLPSFCYLLAAHSDQGQVEVMEAAQLSDLYLPPVIHHLREILQVVDLSLRCSFCATVLYQKQAKITVPSGQQELWWFVTDAGLQADSEHSLKELRVVPVFVIASCVLESIVVRTLAASLPCVVYFRDALKENGRIICVERTILSLQKPLLCGTAAVDLSELTGPVKLEELDSTTQANSVCTVQGTVIGVDESTAFSWPVCERCGNQNLELCDERRESFYCSSCSQAVVSPILRMQLEVFLHCPTRPRCTIKVKLLEKTITSLLKFCACEDGNYEVKSVLGKKVELHCYVHAVTSHPSSGIRMEEIGPLGAGNVN</sequence>
<dbReference type="InParanoid" id="A0A6P8Q3L9"/>
<dbReference type="InterPro" id="IPR028032">
    <property type="entry name" value="DUF4503"/>
</dbReference>
<dbReference type="GO" id="GO:0000228">
    <property type="term" value="C:nuclear chromosome"/>
    <property type="evidence" value="ECO:0007669"/>
    <property type="project" value="TreeGrafter"/>
</dbReference>
<dbReference type="InterPro" id="IPR012340">
    <property type="entry name" value="NA-bd_OB-fold"/>
</dbReference>